<keyword evidence="3" id="KW-1185">Reference proteome</keyword>
<gene>
    <name evidence="2" type="ORF">WJX74_005887</name>
</gene>
<evidence type="ECO:0000313" key="2">
    <source>
        <dbReference type="EMBL" id="KAK9837827.1"/>
    </source>
</evidence>
<dbReference type="AlphaFoldDB" id="A0AAW1RWY0"/>
<dbReference type="Proteomes" id="UP001438707">
    <property type="component" value="Unassembled WGS sequence"/>
</dbReference>
<evidence type="ECO:0000256" key="1">
    <source>
        <dbReference type="SAM" id="Phobius"/>
    </source>
</evidence>
<proteinExistence type="predicted"/>
<reference evidence="2 3" key="1">
    <citation type="journal article" date="2024" name="Nat. Commun.">
        <title>Phylogenomics reveals the evolutionary origins of lichenization in chlorophyte algae.</title>
        <authorList>
            <person name="Puginier C."/>
            <person name="Libourel C."/>
            <person name="Otte J."/>
            <person name="Skaloud P."/>
            <person name="Haon M."/>
            <person name="Grisel S."/>
            <person name="Petersen M."/>
            <person name="Berrin J.G."/>
            <person name="Delaux P.M."/>
            <person name="Dal Grande F."/>
            <person name="Keller J."/>
        </authorList>
    </citation>
    <scope>NUCLEOTIDE SEQUENCE [LARGE SCALE GENOMIC DNA]</scope>
    <source>
        <strain evidence="2 3">SAG 2145</strain>
    </source>
</reference>
<name>A0AAW1RWY0_9CHLO</name>
<sequence length="135" mass="13780">MALRSLAIFAGSLGGTVAIVGGATVAVSTATLSVVRLVVNKQQKRLLVSCSACNGSGQRDCGICKGKQIISWAPARAARAPEYPCLCPMCAGVGDQGCLNCLGKGTLVPDLKGCTSGILESPRASCHSERISIET</sequence>
<keyword evidence="1" id="KW-1133">Transmembrane helix</keyword>
<keyword evidence="1" id="KW-0812">Transmembrane</keyword>
<dbReference type="EMBL" id="JALJOS010000006">
    <property type="protein sequence ID" value="KAK9837827.1"/>
    <property type="molecule type" value="Genomic_DNA"/>
</dbReference>
<keyword evidence="1" id="KW-0472">Membrane</keyword>
<dbReference type="InterPro" id="IPR036410">
    <property type="entry name" value="HSP_DnaJ_Cys-rich_dom_sf"/>
</dbReference>
<accession>A0AAW1RWY0</accession>
<organism evidence="2 3">
    <name type="scientific">Apatococcus lobatus</name>
    <dbReference type="NCBI Taxonomy" id="904363"/>
    <lineage>
        <taxon>Eukaryota</taxon>
        <taxon>Viridiplantae</taxon>
        <taxon>Chlorophyta</taxon>
        <taxon>core chlorophytes</taxon>
        <taxon>Trebouxiophyceae</taxon>
        <taxon>Chlorellales</taxon>
        <taxon>Chlorellaceae</taxon>
        <taxon>Apatococcus</taxon>
    </lineage>
</organism>
<dbReference type="SUPFAM" id="SSF57938">
    <property type="entry name" value="DnaJ/Hsp40 cysteine-rich domain"/>
    <property type="match status" value="1"/>
</dbReference>
<protein>
    <submittedName>
        <fullName evidence="2">Uncharacterized protein</fullName>
    </submittedName>
</protein>
<evidence type="ECO:0000313" key="3">
    <source>
        <dbReference type="Proteomes" id="UP001438707"/>
    </source>
</evidence>
<feature type="transmembrane region" description="Helical" evidence="1">
    <location>
        <begin position="6"/>
        <end position="39"/>
    </location>
</feature>
<comment type="caution">
    <text evidence="2">The sequence shown here is derived from an EMBL/GenBank/DDBJ whole genome shotgun (WGS) entry which is preliminary data.</text>
</comment>